<name>A0A8H3EFV2_9LECA</name>
<dbReference type="InterPro" id="IPR050740">
    <property type="entry name" value="Aldehyde_DH_Superfamily"/>
</dbReference>
<dbReference type="Proteomes" id="UP000664169">
    <property type="component" value="Unassembled WGS sequence"/>
</dbReference>
<dbReference type="SUPFAM" id="SSF52540">
    <property type="entry name" value="P-loop containing nucleoside triphosphate hydrolases"/>
    <property type="match status" value="1"/>
</dbReference>
<keyword evidence="1" id="KW-0547">Nucleotide-binding</keyword>
<dbReference type="InterPro" id="IPR014001">
    <property type="entry name" value="Helicase_ATP-bd"/>
</dbReference>
<evidence type="ECO:0000259" key="4">
    <source>
        <dbReference type="PROSITE" id="PS51192"/>
    </source>
</evidence>
<keyword evidence="3" id="KW-0560">Oxidoreductase</keyword>
<accession>A0A8H3EFV2</accession>
<dbReference type="InterPro" id="IPR015590">
    <property type="entry name" value="Aldehyde_DH_dom"/>
</dbReference>
<sequence length="823" mass="90438">MAADTDNVPLWINGKEELSASIFSVIDPNTNTKCWTVSSAKIEQAILAIEVAQATFPSWSATKLAERQKILSKVADLMEERMEHLATIMMTEMGADRMTAQHFVIPLGISMCRHLAARVVSLQGVVPICQQEGQSAMVLKEPYGVILSIVPWNAPFVFGCRSVATALATGNTTVLKSSERTPRCYLELVKIFEEAGVPAGVVSLISTATPSESAEVAEAVIHHPAVRKVNFTGSANSGRSIARTCGANLKPCFMELACVLGAFLNAGQICMSIDRILVMADIAEQFELVVKGVLTKMYTQSSPTVAFSASKARLNGIVSEAIFHGAHIIWNGASSEDKGKTNLSSKDDDNQFTPIVVSGIKPDMQVWQEETFGPLVSIRIVQTEQEAIDGANDTGYGLSMSELSLWEPTSILPSTATTKLAFFSHYETNSLPQIHWHWHLSEFDARSKLESLTAGCAMIVDTMGLDKTDTACCTLSYIAEFKAPEKPHRPTLILVPSAAVLDQWYDTLQRYKNLSVLVSLSFEPLPGHKAEHWISRRALKSGPEDLSSWPEGFQNIFSGEDATNRSIVILSTYDTWTDRSQVVTQRKENIRGNPVYRSRYQDKFGLVILDEAHELRHIGTRKHSSVEQLKGPKILAPTATPIVNDATDYLGLINIFWRTVKVEIAKHPEAEKWIEDIETHSMDTFQMTSSFANTGPRRLAALDPDRLSRLLSSGNLSMAQKFFPLADMMIAIRRPAGSTLHNSDGSQVPLRDVMPIYQVRTLELACRECIEGCLIAFRASTLPEDITPNSATAAAIGKAKANVNRANRFLTMITTGTLLGRFA</sequence>
<reference evidence="5" key="1">
    <citation type="submission" date="2021-03" db="EMBL/GenBank/DDBJ databases">
        <authorList>
            <person name="Tagirdzhanova G."/>
        </authorList>
    </citation>
    <scope>NUCLEOTIDE SEQUENCE</scope>
</reference>
<gene>
    <name evidence="5" type="ORF">GOMPHAMPRED_003360</name>
</gene>
<dbReference type="OrthoDB" id="310895at2759"/>
<dbReference type="PANTHER" id="PTHR43353:SF2">
    <property type="entry name" value="ALDEHYDE DEHYDROGENASE FAMILY PROTEIN (AFU_ORTHOLOGUE AFUA_8G05520)"/>
    <property type="match status" value="1"/>
</dbReference>
<comment type="caution">
    <text evidence="5">The sequence shown here is derived from an EMBL/GenBank/DDBJ whole genome shotgun (WGS) entry which is preliminary data.</text>
</comment>
<evidence type="ECO:0000313" key="6">
    <source>
        <dbReference type="Proteomes" id="UP000664169"/>
    </source>
</evidence>
<dbReference type="InterPro" id="IPR016162">
    <property type="entry name" value="Ald_DH_N"/>
</dbReference>
<dbReference type="InterPro" id="IPR000330">
    <property type="entry name" value="SNF2_N"/>
</dbReference>
<evidence type="ECO:0000256" key="2">
    <source>
        <dbReference type="ARBA" id="ARBA00022840"/>
    </source>
</evidence>
<dbReference type="EMBL" id="CAJPDQ010000002">
    <property type="protein sequence ID" value="CAF9905764.1"/>
    <property type="molecule type" value="Genomic_DNA"/>
</dbReference>
<evidence type="ECO:0000256" key="1">
    <source>
        <dbReference type="ARBA" id="ARBA00022741"/>
    </source>
</evidence>
<dbReference type="Gene3D" id="3.40.605.10">
    <property type="entry name" value="Aldehyde Dehydrogenase, Chain A, domain 1"/>
    <property type="match status" value="1"/>
</dbReference>
<dbReference type="InterPro" id="IPR016161">
    <property type="entry name" value="Ald_DH/histidinol_DH"/>
</dbReference>
<evidence type="ECO:0000313" key="5">
    <source>
        <dbReference type="EMBL" id="CAF9905764.1"/>
    </source>
</evidence>
<dbReference type="GO" id="GO:0009450">
    <property type="term" value="P:gamma-aminobutyric acid catabolic process"/>
    <property type="evidence" value="ECO:0007669"/>
    <property type="project" value="TreeGrafter"/>
</dbReference>
<dbReference type="Gene3D" id="3.40.50.300">
    <property type="entry name" value="P-loop containing nucleotide triphosphate hydrolases"/>
    <property type="match status" value="1"/>
</dbReference>
<dbReference type="AlphaFoldDB" id="A0A8H3EFV2"/>
<dbReference type="PANTHER" id="PTHR43353">
    <property type="entry name" value="SUCCINATE-SEMIALDEHYDE DEHYDROGENASE, MITOCHONDRIAL"/>
    <property type="match status" value="1"/>
</dbReference>
<evidence type="ECO:0000256" key="3">
    <source>
        <dbReference type="ARBA" id="ARBA00023002"/>
    </source>
</evidence>
<dbReference type="GO" id="GO:0005524">
    <property type="term" value="F:ATP binding"/>
    <property type="evidence" value="ECO:0007669"/>
    <property type="project" value="InterPro"/>
</dbReference>
<dbReference type="InterPro" id="IPR016163">
    <property type="entry name" value="Ald_DH_C"/>
</dbReference>
<protein>
    <recommendedName>
        <fullName evidence="4">Helicase ATP-binding domain-containing protein</fullName>
    </recommendedName>
</protein>
<dbReference type="GO" id="GO:0004777">
    <property type="term" value="F:succinate-semialdehyde dehydrogenase (NAD+) activity"/>
    <property type="evidence" value="ECO:0007669"/>
    <property type="project" value="TreeGrafter"/>
</dbReference>
<feature type="domain" description="Helicase ATP-binding" evidence="4">
    <location>
        <begin position="448"/>
        <end position="659"/>
    </location>
</feature>
<keyword evidence="2" id="KW-0067">ATP-binding</keyword>
<dbReference type="InterPro" id="IPR027417">
    <property type="entry name" value="P-loop_NTPase"/>
</dbReference>
<dbReference type="Pfam" id="PF00176">
    <property type="entry name" value="SNF2-rel_dom"/>
    <property type="match status" value="1"/>
</dbReference>
<proteinExistence type="predicted"/>
<dbReference type="Gene3D" id="3.40.309.10">
    <property type="entry name" value="Aldehyde Dehydrogenase, Chain A, domain 2"/>
    <property type="match status" value="1"/>
</dbReference>
<keyword evidence="6" id="KW-1185">Reference proteome</keyword>
<dbReference type="SUPFAM" id="SSF53720">
    <property type="entry name" value="ALDH-like"/>
    <property type="match status" value="1"/>
</dbReference>
<dbReference type="PROSITE" id="PS51192">
    <property type="entry name" value="HELICASE_ATP_BIND_1"/>
    <property type="match status" value="1"/>
</dbReference>
<organism evidence="5 6">
    <name type="scientific">Gomphillus americanus</name>
    <dbReference type="NCBI Taxonomy" id="1940652"/>
    <lineage>
        <taxon>Eukaryota</taxon>
        <taxon>Fungi</taxon>
        <taxon>Dikarya</taxon>
        <taxon>Ascomycota</taxon>
        <taxon>Pezizomycotina</taxon>
        <taxon>Lecanoromycetes</taxon>
        <taxon>OSLEUM clade</taxon>
        <taxon>Ostropomycetidae</taxon>
        <taxon>Ostropales</taxon>
        <taxon>Graphidaceae</taxon>
        <taxon>Gomphilloideae</taxon>
        <taxon>Gomphillus</taxon>
    </lineage>
</organism>
<dbReference type="Pfam" id="PF00171">
    <property type="entry name" value="Aldedh"/>
    <property type="match status" value="2"/>
</dbReference>
<dbReference type="SMART" id="SM00487">
    <property type="entry name" value="DEXDc"/>
    <property type="match status" value="1"/>
</dbReference>